<dbReference type="Proteomes" id="UP001472677">
    <property type="component" value="Unassembled WGS sequence"/>
</dbReference>
<gene>
    <name evidence="1" type="ORF">V6N12_057363</name>
</gene>
<proteinExistence type="predicted"/>
<accession>A0ABR2DBM9</accession>
<keyword evidence="2" id="KW-1185">Reference proteome</keyword>
<organism evidence="1 2">
    <name type="scientific">Hibiscus sabdariffa</name>
    <name type="common">roselle</name>
    <dbReference type="NCBI Taxonomy" id="183260"/>
    <lineage>
        <taxon>Eukaryota</taxon>
        <taxon>Viridiplantae</taxon>
        <taxon>Streptophyta</taxon>
        <taxon>Embryophyta</taxon>
        <taxon>Tracheophyta</taxon>
        <taxon>Spermatophyta</taxon>
        <taxon>Magnoliopsida</taxon>
        <taxon>eudicotyledons</taxon>
        <taxon>Gunneridae</taxon>
        <taxon>Pentapetalae</taxon>
        <taxon>rosids</taxon>
        <taxon>malvids</taxon>
        <taxon>Malvales</taxon>
        <taxon>Malvaceae</taxon>
        <taxon>Malvoideae</taxon>
        <taxon>Hibiscus</taxon>
    </lineage>
</organism>
<protein>
    <submittedName>
        <fullName evidence="1">Uncharacterized protein</fullName>
    </submittedName>
</protein>
<sequence>MFVIRFGGKGEMDHGSAMLNNKKIFECSGVNDVNQGEADSKIVMGVVDEEKFEILERCVVGWCRTSYTVTELTGEFNKPKALSLFERGMVLIEAYCKEQYDELVKLKVVAIFGEAFLLRVEYSMHICRCEITWEFCCGTYWFK</sequence>
<comment type="caution">
    <text evidence="1">The sequence shown here is derived from an EMBL/GenBank/DDBJ whole genome shotgun (WGS) entry which is preliminary data.</text>
</comment>
<name>A0ABR2DBM9_9ROSI</name>
<dbReference type="EMBL" id="JBBPBM010000031">
    <property type="protein sequence ID" value="KAK8534719.1"/>
    <property type="molecule type" value="Genomic_DNA"/>
</dbReference>
<evidence type="ECO:0000313" key="1">
    <source>
        <dbReference type="EMBL" id="KAK8534719.1"/>
    </source>
</evidence>
<reference evidence="1 2" key="1">
    <citation type="journal article" date="2024" name="G3 (Bethesda)">
        <title>Genome assembly of Hibiscus sabdariffa L. provides insights into metabolisms of medicinal natural products.</title>
        <authorList>
            <person name="Kim T."/>
        </authorList>
    </citation>
    <scope>NUCLEOTIDE SEQUENCE [LARGE SCALE GENOMIC DNA]</scope>
    <source>
        <strain evidence="1">TK-2024</strain>
        <tissue evidence="1">Old leaves</tissue>
    </source>
</reference>
<evidence type="ECO:0000313" key="2">
    <source>
        <dbReference type="Proteomes" id="UP001472677"/>
    </source>
</evidence>